<evidence type="ECO:0000313" key="6">
    <source>
        <dbReference type="EMBL" id="SJN37941.1"/>
    </source>
</evidence>
<dbReference type="SUPFAM" id="SSF46689">
    <property type="entry name" value="Homeodomain-like"/>
    <property type="match status" value="1"/>
</dbReference>
<dbReference type="PROSITE" id="PS50977">
    <property type="entry name" value="HTH_TETR_2"/>
    <property type="match status" value="1"/>
</dbReference>
<gene>
    <name evidence="6" type="ORF">FM114_10720</name>
</gene>
<reference evidence="6 7" key="1">
    <citation type="submission" date="2017-02" db="EMBL/GenBank/DDBJ databases">
        <authorList>
            <person name="Peterson S.W."/>
        </authorList>
    </citation>
    <scope>NUCLEOTIDE SEQUENCE [LARGE SCALE GENOMIC DNA]</scope>
    <source>
        <strain evidence="6 7">LSP_Lj1</strain>
    </source>
</reference>
<sequence length="222" mass="24124">MKIRNGFGAGGTDLPLTARGRVDGRSARKVETRRRIIQAASELFAEQGYTGTSMDQIAKSAGVSKGTIFYNYKNKADLFEHLISEFAAAIADQIEMARQGRRGWEALSEGTITVLRAADSAPAPAQIIVTELFRLQRPWSDSLAAAREVLMQPLLEIMEELAEDRARVVGSKPMTSGNLRNVTTPLLGALVVAALDRRAYNPSLPLESVHEVLMSAISGLQV</sequence>
<evidence type="ECO:0000259" key="5">
    <source>
        <dbReference type="PROSITE" id="PS50977"/>
    </source>
</evidence>
<keyword evidence="1" id="KW-0805">Transcription regulation</keyword>
<dbReference type="InterPro" id="IPR001647">
    <property type="entry name" value="HTH_TetR"/>
</dbReference>
<dbReference type="PANTHER" id="PTHR30055:SF234">
    <property type="entry name" value="HTH-TYPE TRANSCRIPTIONAL REGULATOR BETI"/>
    <property type="match status" value="1"/>
</dbReference>
<dbReference type="InterPro" id="IPR009057">
    <property type="entry name" value="Homeodomain-like_sf"/>
</dbReference>
<dbReference type="EMBL" id="FUKQ01000040">
    <property type="protein sequence ID" value="SJN37941.1"/>
    <property type="molecule type" value="Genomic_DNA"/>
</dbReference>
<organism evidence="6 7">
    <name type="scientific">Luteococcus japonicus LSP_Lj1</name>
    <dbReference type="NCBI Taxonomy" id="1255658"/>
    <lineage>
        <taxon>Bacteria</taxon>
        <taxon>Bacillati</taxon>
        <taxon>Actinomycetota</taxon>
        <taxon>Actinomycetes</taxon>
        <taxon>Propionibacteriales</taxon>
        <taxon>Propionibacteriaceae</taxon>
        <taxon>Luteococcus</taxon>
    </lineage>
</organism>
<evidence type="ECO:0000256" key="3">
    <source>
        <dbReference type="ARBA" id="ARBA00023163"/>
    </source>
</evidence>
<feature type="DNA-binding region" description="H-T-H motif" evidence="4">
    <location>
        <begin position="53"/>
        <end position="72"/>
    </location>
</feature>
<dbReference type="GO" id="GO:0045892">
    <property type="term" value="P:negative regulation of DNA-templated transcription"/>
    <property type="evidence" value="ECO:0007669"/>
    <property type="project" value="UniProtKB-ARBA"/>
</dbReference>
<proteinExistence type="predicted"/>
<dbReference type="Proteomes" id="UP000188342">
    <property type="component" value="Unassembled WGS sequence"/>
</dbReference>
<dbReference type="Gene3D" id="1.10.357.10">
    <property type="entry name" value="Tetracycline Repressor, domain 2"/>
    <property type="match status" value="1"/>
</dbReference>
<dbReference type="InterPro" id="IPR050109">
    <property type="entry name" value="HTH-type_TetR-like_transc_reg"/>
</dbReference>
<dbReference type="GO" id="GO:0003700">
    <property type="term" value="F:DNA-binding transcription factor activity"/>
    <property type="evidence" value="ECO:0007669"/>
    <property type="project" value="TreeGrafter"/>
</dbReference>
<dbReference type="STRING" id="1255658.FM114_10720"/>
<evidence type="ECO:0000313" key="7">
    <source>
        <dbReference type="Proteomes" id="UP000188342"/>
    </source>
</evidence>
<dbReference type="PRINTS" id="PR00455">
    <property type="entry name" value="HTHTETR"/>
</dbReference>
<accession>A0A1R4K0F7</accession>
<name>A0A1R4K0F7_9ACTN</name>
<evidence type="ECO:0000256" key="2">
    <source>
        <dbReference type="ARBA" id="ARBA00023125"/>
    </source>
</evidence>
<dbReference type="RefSeq" id="WP_170165204.1">
    <property type="nucleotide sequence ID" value="NZ_FUKQ01000040.1"/>
</dbReference>
<dbReference type="FunFam" id="1.10.10.60:FF:000141">
    <property type="entry name" value="TetR family transcriptional regulator"/>
    <property type="match status" value="1"/>
</dbReference>
<dbReference type="AlphaFoldDB" id="A0A1R4K0F7"/>
<keyword evidence="2 4" id="KW-0238">DNA-binding</keyword>
<protein>
    <submittedName>
        <fullName evidence="6">Transcriptional regulator, TetR family</fullName>
    </submittedName>
</protein>
<evidence type="ECO:0000256" key="4">
    <source>
        <dbReference type="PROSITE-ProRule" id="PRU00335"/>
    </source>
</evidence>
<dbReference type="GO" id="GO:0000976">
    <property type="term" value="F:transcription cis-regulatory region binding"/>
    <property type="evidence" value="ECO:0007669"/>
    <property type="project" value="TreeGrafter"/>
</dbReference>
<dbReference type="PANTHER" id="PTHR30055">
    <property type="entry name" value="HTH-TYPE TRANSCRIPTIONAL REGULATOR RUTR"/>
    <property type="match status" value="1"/>
</dbReference>
<evidence type="ECO:0000256" key="1">
    <source>
        <dbReference type="ARBA" id="ARBA00023015"/>
    </source>
</evidence>
<dbReference type="Pfam" id="PF00440">
    <property type="entry name" value="TetR_N"/>
    <property type="match status" value="1"/>
</dbReference>
<keyword evidence="3" id="KW-0804">Transcription</keyword>
<feature type="domain" description="HTH tetR-type" evidence="5">
    <location>
        <begin position="30"/>
        <end position="90"/>
    </location>
</feature>
<keyword evidence="7" id="KW-1185">Reference proteome</keyword>